<feature type="compositionally biased region" description="Low complexity" evidence="2">
    <location>
        <begin position="863"/>
        <end position="883"/>
    </location>
</feature>
<evidence type="ECO:0000256" key="1">
    <source>
        <dbReference type="ARBA" id="ARBA00010883"/>
    </source>
</evidence>
<feature type="compositionally biased region" description="Low complexity" evidence="2">
    <location>
        <begin position="891"/>
        <end position="901"/>
    </location>
</feature>
<dbReference type="PANTHER" id="PTHR22775">
    <property type="entry name" value="SORTING NEXIN"/>
    <property type="match status" value="1"/>
</dbReference>
<accession>G7E0I5</accession>
<organism evidence="5 6">
    <name type="scientific">Mixia osmundae (strain CBS 9802 / IAM 14324 / JCM 22182 / KY 12970)</name>
    <dbReference type="NCBI Taxonomy" id="764103"/>
    <lineage>
        <taxon>Eukaryota</taxon>
        <taxon>Fungi</taxon>
        <taxon>Dikarya</taxon>
        <taxon>Basidiomycota</taxon>
        <taxon>Pucciniomycotina</taxon>
        <taxon>Mixiomycetes</taxon>
        <taxon>Mixiales</taxon>
        <taxon>Mixiaceae</taxon>
        <taxon>Mixia</taxon>
    </lineage>
</organism>
<comment type="caution">
    <text evidence="5">The sequence shown here is derived from an EMBL/GenBank/DDBJ whole genome shotgun (WGS) entry which is preliminary data.</text>
</comment>
<feature type="compositionally biased region" description="Basic and acidic residues" evidence="2">
    <location>
        <begin position="605"/>
        <end position="617"/>
    </location>
</feature>
<feature type="region of interest" description="Disordered" evidence="2">
    <location>
        <begin position="838"/>
        <end position="921"/>
    </location>
</feature>
<evidence type="ECO:0000313" key="6">
    <source>
        <dbReference type="Proteomes" id="UP000009131"/>
    </source>
</evidence>
<dbReference type="PANTHER" id="PTHR22775:SF3">
    <property type="entry name" value="SORTING NEXIN-13"/>
    <property type="match status" value="1"/>
</dbReference>
<dbReference type="Pfam" id="PF02194">
    <property type="entry name" value="PXA"/>
    <property type="match status" value="1"/>
</dbReference>
<dbReference type="Pfam" id="PF08628">
    <property type="entry name" value="Nexin_C"/>
    <property type="match status" value="1"/>
</dbReference>
<protein>
    <recommendedName>
        <fullName evidence="4">PXA domain-containing protein</fullName>
    </recommendedName>
</protein>
<dbReference type="EMBL" id="BABT02000078">
    <property type="protein sequence ID" value="GAA96345.1"/>
    <property type="molecule type" value="Genomic_DNA"/>
</dbReference>
<reference evidence="5 6" key="2">
    <citation type="journal article" date="2012" name="Open Biol.">
        <title>Characteristics of nucleosomes and linker DNA regions on the genome of the basidiomycete Mixia osmundae revealed by mono- and dinucleosome mapping.</title>
        <authorList>
            <person name="Nishida H."/>
            <person name="Kondo S."/>
            <person name="Matsumoto T."/>
            <person name="Suzuki Y."/>
            <person name="Yoshikawa H."/>
            <person name="Taylor T.D."/>
            <person name="Sugiyama J."/>
        </authorList>
    </citation>
    <scope>NUCLEOTIDE SEQUENCE [LARGE SCALE GENOMIC DNA]</scope>
    <source>
        <strain evidence="6">CBS 9802 / IAM 14324 / JCM 22182 / KY 12970</strain>
    </source>
</reference>
<dbReference type="CDD" id="cd06093">
    <property type="entry name" value="PX_domain"/>
    <property type="match status" value="1"/>
</dbReference>
<dbReference type="GO" id="GO:0035091">
    <property type="term" value="F:phosphatidylinositol binding"/>
    <property type="evidence" value="ECO:0007669"/>
    <property type="project" value="InterPro"/>
</dbReference>
<dbReference type="Gene3D" id="3.30.1520.10">
    <property type="entry name" value="Phox-like domain"/>
    <property type="match status" value="1"/>
</dbReference>
<name>G7E0I5_MIXOS</name>
<dbReference type="InterPro" id="IPR001683">
    <property type="entry name" value="PX_dom"/>
</dbReference>
<keyword evidence="3" id="KW-0472">Membrane</keyword>
<dbReference type="HOGENOM" id="CLU_276815_0_0_1"/>
<dbReference type="SUPFAM" id="SSF64268">
    <property type="entry name" value="PX domain"/>
    <property type="match status" value="1"/>
</dbReference>
<dbReference type="InterPro" id="IPR036871">
    <property type="entry name" value="PX_dom_sf"/>
</dbReference>
<dbReference type="RefSeq" id="XP_014566938.1">
    <property type="nucleotide sequence ID" value="XM_014711452.1"/>
</dbReference>
<feature type="domain" description="PXA" evidence="4">
    <location>
        <begin position="108"/>
        <end position="273"/>
    </location>
</feature>
<dbReference type="InterPro" id="IPR003114">
    <property type="entry name" value="Phox_assoc"/>
</dbReference>
<feature type="region of interest" description="Disordered" evidence="2">
    <location>
        <begin position="190"/>
        <end position="210"/>
    </location>
</feature>
<proteinExistence type="inferred from homology"/>
<sequence>MDYLPADQRLLQSGAIVGFLVVTFTLGIGRLVLATLVACALALFLSTFNEVREIGDAFLNKGKRKLPIPELTKPVSEQQEEVSEQSHHEKAQASFLLDSPQVVELKVPPRVKNVLADLLDLVIRDFVEIWYNASVTLGDTRFLKQTKSALNTLASNVSSTIEQKDTKELAIYLMHSTSAVLTQQLKREDKKEEAAGEAHARLQRQERQKQRIDKIRRSCEELLMTLGPRSITLSPLATPLMVEILTLQVWKTIQGLDDDWINRTLISYLESQPEDLASKAADAALPPIPDRARQSTEIPGGMPRQRHRGESDLDTPLPSIDADDPAWPSAPAPQVPPKRSVDETALPDPSLVLEALLIGSKETKQALLLKLHALLTKLDRKPAERPVPLESTARQLDLMLSRQADSLSESFQVYLESLAATSAKRAEGLIRLYTQVSTFRRVVETTSPSAELLRQDALSITKRVTDSALIDTHTRSEARQLLCQIALDIDQQASSTVLLPLQSYLFREIASLYFQPFLSYRATLPTTISGRVHAMNLPRQYMTEDSDVAFSHTPSQLAKTDMNRSSSGQSALRSSASAASSSPSLPRPSFDERDGPFDSESDMTEGFHDEPAEEPQKMLRPSSAPTSVPASPHDNMQKFTVSVTDVSPPSAYSSTRQVKVKKDLSFIIAVEAQGLPGFIIQRSFPELEKLNLRLQKALPQAGTREFPRAMLPSTNMQSTENLCIALESYLANLLRDDRYASSTPVLAFFDKERAGAKSNVNIFGAVNRSLLDTSQLASKGLTDGAKGITTGLNSVASVFTTPFKIAGIQPAAFASSSDELNSQQSNFERSMPIAARSSLSLDRRASPSTGRPSIDRTASFDRASTGRASVSVSASGSGSGYAVPDNAGVMSRASTSSARSSQLDVSEVETGAVMSLPPTSSSPLIKSDMPALGVPAGDLATRLSFDDLLAKDRLDAEREQATRAASKAAAASSAVAKSAQRAGKLPVLSARDVDVVINASIRVLEEAYQLADTGTWNLKRGILAILQSVLSSTYSTAIAKYFVTGLVALDEDLIASKLEDLRAMFWPGGKWWTQSNIDQIVRTAEDKEQTRLKARKIWTTQAPNGLKIALGASATAEAFGRIHDGVQAEGAEILVSTLILDLFRFLLL</sequence>
<reference evidence="5 6" key="1">
    <citation type="journal article" date="2011" name="J. Gen. Appl. Microbiol.">
        <title>Draft genome sequencing of the enigmatic basidiomycete Mixia osmundae.</title>
        <authorList>
            <person name="Nishida H."/>
            <person name="Nagatsuka Y."/>
            <person name="Sugiyama J."/>
        </authorList>
    </citation>
    <scope>NUCLEOTIDE SEQUENCE [LARGE SCALE GENOMIC DNA]</scope>
    <source>
        <strain evidence="6">CBS 9802 / IAM 14324 / JCM 22182 / KY 12970</strain>
    </source>
</reference>
<feature type="compositionally biased region" description="Low complexity" evidence="2">
    <location>
        <begin position="564"/>
        <end position="588"/>
    </location>
</feature>
<feature type="region of interest" description="Disordered" evidence="2">
    <location>
        <begin position="281"/>
        <end position="344"/>
    </location>
</feature>
<feature type="region of interest" description="Disordered" evidence="2">
    <location>
        <begin position="557"/>
        <end position="635"/>
    </location>
</feature>
<evidence type="ECO:0000256" key="2">
    <source>
        <dbReference type="SAM" id="MobiDB-lite"/>
    </source>
</evidence>
<gene>
    <name evidence="5" type="primary">Mo03011</name>
    <name evidence="5" type="ORF">E5Q_03011</name>
</gene>
<keyword evidence="3" id="KW-1133">Transmembrane helix</keyword>
<evidence type="ECO:0000259" key="4">
    <source>
        <dbReference type="SMART" id="SM00313"/>
    </source>
</evidence>
<comment type="similarity">
    <text evidence="1">Belongs to the sorting nexin family.</text>
</comment>
<dbReference type="Pfam" id="PF00787">
    <property type="entry name" value="PX"/>
    <property type="match status" value="1"/>
</dbReference>
<dbReference type="OMA" id="WFDPISF"/>
<dbReference type="InParanoid" id="G7E0I5"/>
<keyword evidence="3" id="KW-0812">Transmembrane</keyword>
<dbReference type="OrthoDB" id="120967at2759"/>
<keyword evidence="6" id="KW-1185">Reference proteome</keyword>
<feature type="compositionally biased region" description="Low complexity" evidence="2">
    <location>
        <begin position="621"/>
        <end position="632"/>
    </location>
</feature>
<feature type="transmembrane region" description="Helical" evidence="3">
    <location>
        <begin position="16"/>
        <end position="45"/>
    </location>
</feature>
<dbReference type="AlphaFoldDB" id="G7E0I5"/>
<dbReference type="InterPro" id="IPR013937">
    <property type="entry name" value="Sorting_nexin_C"/>
</dbReference>
<dbReference type="Proteomes" id="UP000009131">
    <property type="component" value="Unassembled WGS sequence"/>
</dbReference>
<evidence type="ECO:0000256" key="3">
    <source>
        <dbReference type="SAM" id="Phobius"/>
    </source>
</evidence>
<dbReference type="SMART" id="SM00313">
    <property type="entry name" value="PXA"/>
    <property type="match status" value="1"/>
</dbReference>
<dbReference type="eggNOG" id="KOG2101">
    <property type="taxonomic scope" value="Eukaryota"/>
</dbReference>
<evidence type="ECO:0000313" key="5">
    <source>
        <dbReference type="EMBL" id="GAA96345.1"/>
    </source>
</evidence>